<dbReference type="PANTHER" id="PTHR30349">
    <property type="entry name" value="PHAGE INTEGRASE-RELATED"/>
    <property type="match status" value="1"/>
</dbReference>
<dbReference type="InterPro" id="IPR011010">
    <property type="entry name" value="DNA_brk_join_enz"/>
</dbReference>
<dbReference type="SUPFAM" id="SSF56349">
    <property type="entry name" value="DNA breaking-rejoining enzymes"/>
    <property type="match status" value="1"/>
</dbReference>
<protein>
    <submittedName>
        <fullName evidence="4">Tyrosine-type recombinase/integrase</fullName>
    </submittedName>
</protein>
<organism evidence="4 5">
    <name type="scientific">Lactiplantibacillus brownii</name>
    <dbReference type="NCBI Taxonomy" id="3069269"/>
    <lineage>
        <taxon>Bacteria</taxon>
        <taxon>Bacillati</taxon>
        <taxon>Bacillota</taxon>
        <taxon>Bacilli</taxon>
        <taxon>Lactobacillales</taxon>
        <taxon>Lactobacillaceae</taxon>
        <taxon>Lactiplantibacillus</taxon>
    </lineage>
</organism>
<evidence type="ECO:0000259" key="3">
    <source>
        <dbReference type="PROSITE" id="PS51898"/>
    </source>
</evidence>
<dbReference type="Gene3D" id="1.10.443.10">
    <property type="entry name" value="Intergrase catalytic core"/>
    <property type="match status" value="1"/>
</dbReference>
<dbReference type="Pfam" id="PF00589">
    <property type="entry name" value="Phage_integrase"/>
    <property type="match status" value="1"/>
</dbReference>
<dbReference type="PROSITE" id="PS51898">
    <property type="entry name" value="TYR_RECOMBINASE"/>
    <property type="match status" value="1"/>
</dbReference>
<dbReference type="InterPro" id="IPR002104">
    <property type="entry name" value="Integrase_catalytic"/>
</dbReference>
<accession>A0ABU1A7Q4</accession>
<reference evidence="4 5" key="1">
    <citation type="journal article" date="2023" name="Int. J. Syst. Evol. Microbiol.">
        <title>Lactiplantibacillus brownii sp. nov., a novel psychrotolerant species isolated from sauerkraut.</title>
        <authorList>
            <person name="Heng Y.C."/>
            <person name="Silvaraju S."/>
            <person name="Lee J.K.Y."/>
            <person name="Kittelmann S."/>
        </authorList>
    </citation>
    <scope>NUCLEOTIDE SEQUENCE [LARGE SCALE GENOMIC DNA]</scope>
    <source>
        <strain evidence="4 5">WILCCON 0030</strain>
    </source>
</reference>
<keyword evidence="1" id="KW-0238">DNA-binding</keyword>
<proteinExistence type="predicted"/>
<dbReference type="Proteomes" id="UP001227831">
    <property type="component" value="Unassembled WGS sequence"/>
</dbReference>
<comment type="caution">
    <text evidence="4">The sequence shown here is derived from an EMBL/GenBank/DDBJ whole genome shotgun (WGS) entry which is preliminary data.</text>
</comment>
<dbReference type="InterPro" id="IPR013762">
    <property type="entry name" value="Integrase-like_cat_sf"/>
</dbReference>
<dbReference type="InterPro" id="IPR050090">
    <property type="entry name" value="Tyrosine_recombinase_XerCD"/>
</dbReference>
<evidence type="ECO:0000313" key="4">
    <source>
        <dbReference type="EMBL" id="MDQ7936468.1"/>
    </source>
</evidence>
<dbReference type="Gene3D" id="1.10.150.130">
    <property type="match status" value="1"/>
</dbReference>
<dbReference type="EMBL" id="JAVCWF010000001">
    <property type="protein sequence ID" value="MDQ7936468.1"/>
    <property type="molecule type" value="Genomic_DNA"/>
</dbReference>
<keyword evidence="5" id="KW-1185">Reference proteome</keyword>
<feature type="domain" description="Tyr recombinase" evidence="3">
    <location>
        <begin position="192"/>
        <end position="403"/>
    </location>
</feature>
<dbReference type="InterPro" id="IPR010998">
    <property type="entry name" value="Integrase_recombinase_N"/>
</dbReference>
<evidence type="ECO:0000256" key="1">
    <source>
        <dbReference type="ARBA" id="ARBA00023125"/>
    </source>
</evidence>
<dbReference type="RefSeq" id="WP_308702297.1">
    <property type="nucleotide sequence ID" value="NZ_JAVCWF010000001.1"/>
</dbReference>
<evidence type="ECO:0000256" key="2">
    <source>
        <dbReference type="ARBA" id="ARBA00023172"/>
    </source>
</evidence>
<dbReference type="PANTHER" id="PTHR30349:SF88">
    <property type="entry name" value="BLL1584 PROTEIN"/>
    <property type="match status" value="1"/>
</dbReference>
<keyword evidence="2" id="KW-0233">DNA recombination</keyword>
<name>A0ABU1A7Q4_9LACO</name>
<gene>
    <name evidence="4" type="ORF">RA086_02260</name>
</gene>
<sequence>MGTLNLRKISKKQGWILQYRFEQPEGGTKLRTKRFGKQENIRTIREAKRAANRWVQETQQAFDQGRGDSPTLGAFINNVWRKEHPNRGTATFERYTSTVDSQIIPLIGKKRLNQLSFRFLNQFLIDATKRYTKLTHKQLSHSGLYNYKRALSNILTFAVQTGYIEKNNMRHVSVDKIIPPANEQDKIINSSTTRNAYTQIELQTLMDDLKASPKVRQWELNFVTVMAGTGLRDQEMAALDFKHSVNWEENYLWINKAITATKEKAKLFKTTKNRVHRRVYFNETVRKALLSQYKIIQARAAKNPDYGWCMDEGAEKLFMVFAHGDGLPYRVSYLGSKLWPKLRDTSPMIPKYSLYSLRHTYATLAYHANPDAEAIAASIGDTLETFAKHYLHTMDSVQRKIGQVNFFE</sequence>
<evidence type="ECO:0000313" key="5">
    <source>
        <dbReference type="Proteomes" id="UP001227831"/>
    </source>
</evidence>